<protein>
    <submittedName>
        <fullName evidence="1">Uncharacterized protein</fullName>
    </submittedName>
</protein>
<name>A0A450XAH9_9GAMM</name>
<sequence>MVKTIIRAKDRPFNPTDKYIKRFNTHIEPIHQHIKCLDKKIEPKDKNLEAFTDQIKQIYQAIDTKTWKIIGAIGLIVLLGKPIE</sequence>
<dbReference type="EMBL" id="CAADFO010000020">
    <property type="protein sequence ID" value="VFK26322.1"/>
    <property type="molecule type" value="Genomic_DNA"/>
</dbReference>
<proteinExistence type="predicted"/>
<gene>
    <name evidence="1" type="ORF">BECKMB1821G_GA0114241_10206</name>
</gene>
<organism evidence="1">
    <name type="scientific">Candidatus Kentrum sp. MB</name>
    <dbReference type="NCBI Taxonomy" id="2138164"/>
    <lineage>
        <taxon>Bacteria</taxon>
        <taxon>Pseudomonadati</taxon>
        <taxon>Pseudomonadota</taxon>
        <taxon>Gammaproteobacteria</taxon>
        <taxon>Candidatus Kentrum</taxon>
    </lineage>
</organism>
<evidence type="ECO:0000313" key="1">
    <source>
        <dbReference type="EMBL" id="VFK26322.1"/>
    </source>
</evidence>
<dbReference type="AlphaFoldDB" id="A0A450XAH9"/>
<reference evidence="1" key="1">
    <citation type="submission" date="2019-02" db="EMBL/GenBank/DDBJ databases">
        <authorList>
            <person name="Gruber-Vodicka R. H."/>
            <person name="Seah K. B. B."/>
        </authorList>
    </citation>
    <scope>NUCLEOTIDE SEQUENCE</scope>
    <source>
        <strain evidence="1">BECK_BZ197</strain>
    </source>
</reference>
<accession>A0A450XAH9</accession>